<dbReference type="PANTHER" id="PTHR45333:SF1">
    <property type="entry name" value="CHROMOSOME UNDETERMINED SCAFFOLD_625, WHOLE GENOME SHOTGUN SEQUENCE"/>
    <property type="match status" value="1"/>
</dbReference>
<dbReference type="SMART" id="SM00320">
    <property type="entry name" value="WD40"/>
    <property type="match status" value="7"/>
</dbReference>
<feature type="repeat" description="WD" evidence="3">
    <location>
        <begin position="371"/>
        <end position="412"/>
    </location>
</feature>
<dbReference type="Gene3D" id="2.130.10.10">
    <property type="entry name" value="YVTN repeat-like/Quinoprotein amine dehydrogenase"/>
    <property type="match status" value="2"/>
</dbReference>
<keyword evidence="5" id="KW-1185">Reference proteome</keyword>
<reference evidence="4 5" key="1">
    <citation type="journal article" date="2006" name="Nature">
        <title>Global trends of whole-genome duplications revealed by the ciliate Paramecium tetraurelia.</title>
        <authorList>
            <consortium name="Genoscope"/>
            <person name="Aury J.-M."/>
            <person name="Jaillon O."/>
            <person name="Duret L."/>
            <person name="Noel B."/>
            <person name="Jubin C."/>
            <person name="Porcel B.M."/>
            <person name="Segurens B."/>
            <person name="Daubin V."/>
            <person name="Anthouard V."/>
            <person name="Aiach N."/>
            <person name="Arnaiz O."/>
            <person name="Billaut A."/>
            <person name="Beisson J."/>
            <person name="Blanc I."/>
            <person name="Bouhouche K."/>
            <person name="Camara F."/>
            <person name="Duharcourt S."/>
            <person name="Guigo R."/>
            <person name="Gogendeau D."/>
            <person name="Katinka M."/>
            <person name="Keller A.-M."/>
            <person name="Kissmehl R."/>
            <person name="Klotz C."/>
            <person name="Koll F."/>
            <person name="Le Moue A."/>
            <person name="Lepere C."/>
            <person name="Malinsky S."/>
            <person name="Nowacki M."/>
            <person name="Nowak J.K."/>
            <person name="Plattner H."/>
            <person name="Poulain J."/>
            <person name="Ruiz F."/>
            <person name="Serrano V."/>
            <person name="Zagulski M."/>
            <person name="Dessen P."/>
            <person name="Betermier M."/>
            <person name="Weissenbach J."/>
            <person name="Scarpelli C."/>
            <person name="Schachter V."/>
            <person name="Sperling L."/>
            <person name="Meyer E."/>
            <person name="Cohen J."/>
            <person name="Wincker P."/>
        </authorList>
    </citation>
    <scope>NUCLEOTIDE SEQUENCE [LARGE SCALE GENOMIC DNA]</scope>
    <source>
        <strain evidence="4 5">Stock d4-2</strain>
    </source>
</reference>
<proteinExistence type="predicted"/>
<dbReference type="Proteomes" id="UP000000600">
    <property type="component" value="Unassembled WGS sequence"/>
</dbReference>
<dbReference type="PRINTS" id="PR00320">
    <property type="entry name" value="GPROTEINBRPT"/>
</dbReference>
<dbReference type="PANTHER" id="PTHR45333">
    <property type="entry name" value="MEMBRANE PROTEIN-RELATED"/>
    <property type="match status" value="1"/>
</dbReference>
<dbReference type="eggNOG" id="KOG0266">
    <property type="taxonomic scope" value="Eukaryota"/>
</dbReference>
<dbReference type="SUPFAM" id="SSF50978">
    <property type="entry name" value="WD40 repeat-like"/>
    <property type="match status" value="1"/>
</dbReference>
<name>A0CS07_PARTE</name>
<dbReference type="InterPro" id="IPR019775">
    <property type="entry name" value="WD40_repeat_CS"/>
</dbReference>
<keyword evidence="1 3" id="KW-0853">WD repeat</keyword>
<dbReference type="AlphaFoldDB" id="A0CS07"/>
<feature type="repeat" description="WD" evidence="3">
    <location>
        <begin position="287"/>
        <end position="328"/>
    </location>
</feature>
<feature type="repeat" description="WD" evidence="3">
    <location>
        <begin position="205"/>
        <end position="246"/>
    </location>
</feature>
<dbReference type="Pfam" id="PF00805">
    <property type="entry name" value="Pentapeptide"/>
    <property type="match status" value="1"/>
</dbReference>
<dbReference type="PROSITE" id="PS50294">
    <property type="entry name" value="WD_REPEATS_REGION"/>
    <property type="match status" value="6"/>
</dbReference>
<evidence type="ECO:0000256" key="1">
    <source>
        <dbReference type="ARBA" id="ARBA00022574"/>
    </source>
</evidence>
<evidence type="ECO:0000313" key="5">
    <source>
        <dbReference type="Proteomes" id="UP000000600"/>
    </source>
</evidence>
<accession>A0CS07</accession>
<dbReference type="Gene3D" id="2.160.20.80">
    <property type="entry name" value="E3 ubiquitin-protein ligase SopA"/>
    <property type="match status" value="1"/>
</dbReference>
<dbReference type="InterPro" id="IPR001646">
    <property type="entry name" value="5peptide_repeat"/>
</dbReference>
<feature type="repeat" description="WD" evidence="3">
    <location>
        <begin position="455"/>
        <end position="486"/>
    </location>
</feature>
<dbReference type="InterPro" id="IPR036322">
    <property type="entry name" value="WD40_repeat_dom_sf"/>
</dbReference>
<dbReference type="InterPro" id="IPR020472">
    <property type="entry name" value="WD40_PAC1"/>
</dbReference>
<dbReference type="CDD" id="cd00200">
    <property type="entry name" value="WD40"/>
    <property type="match status" value="1"/>
</dbReference>
<dbReference type="InParanoid" id="A0CS07"/>
<feature type="repeat" description="WD" evidence="3">
    <location>
        <begin position="413"/>
        <end position="454"/>
    </location>
</feature>
<evidence type="ECO:0000256" key="3">
    <source>
        <dbReference type="PROSITE-ProRule" id="PRU00221"/>
    </source>
</evidence>
<dbReference type="KEGG" id="ptm:GSPATT00038925001"/>
<dbReference type="PROSITE" id="PS00678">
    <property type="entry name" value="WD_REPEATS_1"/>
    <property type="match status" value="5"/>
</dbReference>
<dbReference type="STRING" id="5888.A0CS07"/>
<protein>
    <submittedName>
        <fullName evidence="4">Uncharacterized protein</fullName>
    </submittedName>
</protein>
<dbReference type="OrthoDB" id="364224at2759"/>
<dbReference type="InterPro" id="IPR001680">
    <property type="entry name" value="WD40_rpt"/>
</dbReference>
<dbReference type="EMBL" id="CT868161">
    <property type="protein sequence ID" value="CAK73574.1"/>
    <property type="molecule type" value="Genomic_DNA"/>
</dbReference>
<dbReference type="InterPro" id="IPR015943">
    <property type="entry name" value="WD40/YVTN_repeat-like_dom_sf"/>
</dbReference>
<sequence length="647" mass="73051">MNCLIEQVDDFYGVLAKSREVDDVVFQVLLKIFKREKIKDCLVFLSQDQNLRQVAQEILQLENSSLLGKEQLQVRKNNIKRITDILNNVKDHDINQQTYSLKDKEEIQKELIIKIQWEKKIIIFLRFLVHLTAFDERYIQCGSNSFHLLVYMKNSNTSLIGANLIRCDLSGSEFENIIISGMNLNQAKLFNCKWRNIGIDEEIMLYGHGDQVNKVCFSPNGKSLASCSSDNSIKLWDFKTGKIKSFLFGESELKSVSFSQNSTTLASCSGTFVYLRNLKTGKQISKLIGHIDIINSVCFSPNGTTLASGSDDNCIRLWDVKRGEQKARLDGHSDGILAVCFSHDGNTLASGSNDNSICLWNVKTAQKMLELEGHEDCVNTVCFSPDGTTLASGSYDKSIRLWDVKTGQLILKFKGLEDSVNTVCFSPDGTTLTSGSSDHSIRLWDVKTGQQKFELEGHEDCINSVCFSPDGTTLASGSYDKSIYVYGMLRQDYKKQNQMVIRVVLIRSVTPLMVLHQHPVVMITLSVSGILRQDKNKPNQKVMQAGQIQFASPLMVLHQHLVVMINLSVYGMQSQANIKPNLIVNLFYKMLILIIQYSEYVKIQLWKLQGALILKGEFVNYSGVNLKQLFKSKGSLILNNYKEQKQN</sequence>
<evidence type="ECO:0000313" key="4">
    <source>
        <dbReference type="EMBL" id="CAK73574.1"/>
    </source>
</evidence>
<dbReference type="RefSeq" id="XP_001440971.1">
    <property type="nucleotide sequence ID" value="XM_001440934.1"/>
</dbReference>
<organism evidence="4 5">
    <name type="scientific">Paramecium tetraurelia</name>
    <dbReference type="NCBI Taxonomy" id="5888"/>
    <lineage>
        <taxon>Eukaryota</taxon>
        <taxon>Sar</taxon>
        <taxon>Alveolata</taxon>
        <taxon>Ciliophora</taxon>
        <taxon>Intramacronucleata</taxon>
        <taxon>Oligohymenophorea</taxon>
        <taxon>Peniculida</taxon>
        <taxon>Parameciidae</taxon>
        <taxon>Paramecium</taxon>
    </lineage>
</organism>
<dbReference type="Pfam" id="PF00400">
    <property type="entry name" value="WD40"/>
    <property type="match status" value="6"/>
</dbReference>
<feature type="repeat" description="WD" evidence="3">
    <location>
        <begin position="329"/>
        <end position="370"/>
    </location>
</feature>
<evidence type="ECO:0000256" key="2">
    <source>
        <dbReference type="ARBA" id="ARBA00022737"/>
    </source>
</evidence>
<gene>
    <name evidence="4" type="ORF">GSPATT00038925001</name>
</gene>
<dbReference type="HOGENOM" id="CLU_000288_57_13_1"/>
<dbReference type="GeneID" id="5026756"/>
<keyword evidence="2" id="KW-0677">Repeat</keyword>
<dbReference type="PROSITE" id="PS50082">
    <property type="entry name" value="WD_REPEATS_2"/>
    <property type="match status" value="6"/>
</dbReference>
<dbReference type="OMA" id="CKWRNIG"/>